<proteinExistence type="predicted"/>
<sequence length="396" mass="43248">MGMSVLVKGNKIEKIAKKIKAPKGAQVINANGRTLSPGFIGTHEHLMFQMSAGELLTSDTRYFAYVATSTAKKYLYSGWTSVRDAAGNTFSLKTAIDKGIVEGPRIYASGAMISQSAGHADHCLGSNHSSIISEDHDILVEYGDMAVVNGVPKVLEAVREQLRFGANQIKIAVGGGTGSYADPLDVVEFTPEEIKAAVQAAGDYNTYVMAHVYNNDGIRRAIECGVKSIEHANLVDEETLQLMKDNDVWLSAQVGVYTFIPHGYTEDQANKHRQAYAGIDNMFKAAKKIGFDKIGFGTDIITDPSRIDALNDEFIFRQDWFTNAEILQQATSKSGELLGMSHRFSPGKIGVIEEGAVADILLIDGNPLEDFKILQDPENNLHLIMKDGKIFKNLVK</sequence>
<protein>
    <submittedName>
        <fullName evidence="2">Amidohydrolase family protein</fullName>
    </submittedName>
</protein>
<name>A0A7X9P092_9BACT</name>
<evidence type="ECO:0000259" key="1">
    <source>
        <dbReference type="Pfam" id="PF01979"/>
    </source>
</evidence>
<dbReference type="Pfam" id="PF01979">
    <property type="entry name" value="Amidohydro_1"/>
    <property type="match status" value="1"/>
</dbReference>
<accession>A0A7X9P092</accession>
<dbReference type="InterPro" id="IPR011059">
    <property type="entry name" value="Metal-dep_hydrolase_composite"/>
</dbReference>
<dbReference type="PANTHER" id="PTHR43135">
    <property type="entry name" value="ALPHA-D-RIBOSE 1-METHYLPHOSPHONATE 5-TRIPHOSPHATE DIPHOSPHATASE"/>
    <property type="match status" value="1"/>
</dbReference>
<dbReference type="InterPro" id="IPR032466">
    <property type="entry name" value="Metal_Hydrolase"/>
</dbReference>
<dbReference type="InterPro" id="IPR051781">
    <property type="entry name" value="Metallo-dep_Hydrolase"/>
</dbReference>
<dbReference type="SUPFAM" id="SSF51556">
    <property type="entry name" value="Metallo-dependent hydrolases"/>
    <property type="match status" value="1"/>
</dbReference>
<dbReference type="PANTHER" id="PTHR43135:SF3">
    <property type="entry name" value="ALPHA-D-RIBOSE 1-METHYLPHOSPHONATE 5-TRIPHOSPHATE DIPHOSPHATASE"/>
    <property type="match status" value="1"/>
</dbReference>
<evidence type="ECO:0000313" key="3">
    <source>
        <dbReference type="Proteomes" id="UP000576082"/>
    </source>
</evidence>
<keyword evidence="2" id="KW-0378">Hydrolase</keyword>
<dbReference type="InterPro" id="IPR006680">
    <property type="entry name" value="Amidohydro-rel"/>
</dbReference>
<feature type="domain" description="Amidohydrolase-related" evidence="1">
    <location>
        <begin position="35"/>
        <end position="390"/>
    </location>
</feature>
<keyword evidence="3" id="KW-1185">Reference proteome</keyword>
<dbReference type="AlphaFoldDB" id="A0A7X9P092"/>
<dbReference type="EMBL" id="JABANE010000008">
    <property type="protein sequence ID" value="NME67176.1"/>
    <property type="molecule type" value="Genomic_DNA"/>
</dbReference>
<gene>
    <name evidence="2" type="ORF">HHU12_04275</name>
</gene>
<dbReference type="InterPro" id="IPR057744">
    <property type="entry name" value="OTAase-like"/>
</dbReference>
<reference evidence="2 3" key="1">
    <citation type="submission" date="2020-04" db="EMBL/GenBank/DDBJ databases">
        <title>Flammeovirga sp. SR4, a novel species isolated from seawater.</title>
        <authorList>
            <person name="Wang X."/>
        </authorList>
    </citation>
    <scope>NUCLEOTIDE SEQUENCE [LARGE SCALE GENOMIC DNA]</scope>
    <source>
        <strain evidence="2 3">ATCC 23126</strain>
    </source>
</reference>
<dbReference type="SUPFAM" id="SSF51338">
    <property type="entry name" value="Composite domain of metallo-dependent hydrolases"/>
    <property type="match status" value="2"/>
</dbReference>
<dbReference type="GO" id="GO:0016810">
    <property type="term" value="F:hydrolase activity, acting on carbon-nitrogen (but not peptide) bonds"/>
    <property type="evidence" value="ECO:0007669"/>
    <property type="project" value="InterPro"/>
</dbReference>
<organism evidence="2 3">
    <name type="scientific">Flammeovirga aprica JL-4</name>
    <dbReference type="NCBI Taxonomy" id="694437"/>
    <lineage>
        <taxon>Bacteria</taxon>
        <taxon>Pseudomonadati</taxon>
        <taxon>Bacteroidota</taxon>
        <taxon>Cytophagia</taxon>
        <taxon>Cytophagales</taxon>
        <taxon>Flammeovirgaceae</taxon>
        <taxon>Flammeovirga</taxon>
    </lineage>
</organism>
<dbReference type="CDD" id="cd01299">
    <property type="entry name" value="Met_dep_hydrolase_A"/>
    <property type="match status" value="1"/>
</dbReference>
<dbReference type="Proteomes" id="UP000576082">
    <property type="component" value="Unassembled WGS sequence"/>
</dbReference>
<comment type="caution">
    <text evidence="2">The sequence shown here is derived from an EMBL/GenBank/DDBJ whole genome shotgun (WGS) entry which is preliminary data.</text>
</comment>
<evidence type="ECO:0000313" key="2">
    <source>
        <dbReference type="EMBL" id="NME67176.1"/>
    </source>
</evidence>
<dbReference type="Gene3D" id="3.20.20.140">
    <property type="entry name" value="Metal-dependent hydrolases"/>
    <property type="match status" value="1"/>
</dbReference>
<dbReference type="Gene3D" id="2.30.40.10">
    <property type="entry name" value="Urease, subunit C, domain 1"/>
    <property type="match status" value="1"/>
</dbReference>